<comment type="caution">
    <text evidence="1">The sequence shown here is derived from an EMBL/GenBank/DDBJ whole genome shotgun (WGS) entry which is preliminary data.</text>
</comment>
<evidence type="ECO:0000313" key="2">
    <source>
        <dbReference type="Proteomes" id="UP001589619"/>
    </source>
</evidence>
<proteinExistence type="predicted"/>
<dbReference type="EMBL" id="JBHMAG010000002">
    <property type="protein sequence ID" value="MFB9750162.1"/>
    <property type="molecule type" value="Genomic_DNA"/>
</dbReference>
<sequence>MTVLFRPYADEADYTALRNLIMQKFSDPERRFYPSLGDLDYNRSFGGNAFLGKLTICTVQDGTVIGAIWPGHYRILYCVMGKDYADFEDEILDWAERKYCGPSLQDRTGQEVYIWGYPEDQLRSRLLIDRGYTQHTWYMYSGVIDLESVIPKPQFPEGYTVRPIQLEDVPQKVIIMTG</sequence>
<evidence type="ECO:0008006" key="3">
    <source>
        <dbReference type="Google" id="ProtNLM"/>
    </source>
</evidence>
<dbReference type="RefSeq" id="WP_344916764.1">
    <property type="nucleotide sequence ID" value="NZ_BAAAYO010000021.1"/>
</dbReference>
<gene>
    <name evidence="1" type="ORF">ACFFNY_01130</name>
</gene>
<protein>
    <recommendedName>
        <fullName evidence="3">N-acetyltransferase</fullName>
    </recommendedName>
</protein>
<keyword evidence="2" id="KW-1185">Reference proteome</keyword>
<reference evidence="1 2" key="1">
    <citation type="submission" date="2024-09" db="EMBL/GenBank/DDBJ databases">
        <authorList>
            <person name="Sun Q."/>
            <person name="Mori K."/>
        </authorList>
    </citation>
    <scope>NUCLEOTIDE SEQUENCE [LARGE SCALE GENOMIC DNA]</scope>
    <source>
        <strain evidence="1 2">JCM 12520</strain>
    </source>
</reference>
<dbReference type="Proteomes" id="UP001589619">
    <property type="component" value="Unassembled WGS sequence"/>
</dbReference>
<organism evidence="1 2">
    <name type="scientific">Paenibacillus hodogayensis</name>
    <dbReference type="NCBI Taxonomy" id="279208"/>
    <lineage>
        <taxon>Bacteria</taxon>
        <taxon>Bacillati</taxon>
        <taxon>Bacillota</taxon>
        <taxon>Bacilli</taxon>
        <taxon>Bacillales</taxon>
        <taxon>Paenibacillaceae</taxon>
        <taxon>Paenibacillus</taxon>
    </lineage>
</organism>
<accession>A0ABV5VPG8</accession>
<evidence type="ECO:0000313" key="1">
    <source>
        <dbReference type="EMBL" id="MFB9750162.1"/>
    </source>
</evidence>
<name>A0ABV5VPG8_9BACL</name>